<organism evidence="2 3">
    <name type="scientific">Mycetomoellerius zeteki</name>
    <dbReference type="NCBI Taxonomy" id="64791"/>
    <lineage>
        <taxon>Eukaryota</taxon>
        <taxon>Metazoa</taxon>
        <taxon>Ecdysozoa</taxon>
        <taxon>Arthropoda</taxon>
        <taxon>Hexapoda</taxon>
        <taxon>Insecta</taxon>
        <taxon>Pterygota</taxon>
        <taxon>Neoptera</taxon>
        <taxon>Endopterygota</taxon>
        <taxon>Hymenoptera</taxon>
        <taxon>Apocrita</taxon>
        <taxon>Aculeata</taxon>
        <taxon>Formicoidea</taxon>
        <taxon>Formicidae</taxon>
        <taxon>Myrmicinae</taxon>
        <taxon>Mycetomoellerius</taxon>
    </lineage>
</organism>
<reference evidence="2 3" key="1">
    <citation type="submission" date="2015-09" db="EMBL/GenBank/DDBJ databases">
        <title>Trachymyrmex zeteki WGS genome.</title>
        <authorList>
            <person name="Nygaard S."/>
            <person name="Hu H."/>
            <person name="Boomsma J."/>
            <person name="Zhang G."/>
        </authorList>
    </citation>
    <scope>NUCLEOTIDE SEQUENCE [LARGE SCALE GENOMIC DNA]</scope>
    <source>
        <strain evidence="2">Tzet28-1</strain>
        <tissue evidence="2">Whole body</tissue>
    </source>
</reference>
<feature type="compositionally biased region" description="Basic residues" evidence="1">
    <location>
        <begin position="27"/>
        <end position="41"/>
    </location>
</feature>
<feature type="compositionally biased region" description="Polar residues" evidence="1">
    <location>
        <begin position="64"/>
        <end position="74"/>
    </location>
</feature>
<feature type="region of interest" description="Disordered" evidence="1">
    <location>
        <begin position="1"/>
        <end position="142"/>
    </location>
</feature>
<protein>
    <submittedName>
        <fullName evidence="2">Uncharacterized protein</fullName>
    </submittedName>
</protein>
<evidence type="ECO:0000313" key="3">
    <source>
        <dbReference type="Proteomes" id="UP000075809"/>
    </source>
</evidence>
<evidence type="ECO:0000256" key="1">
    <source>
        <dbReference type="SAM" id="MobiDB-lite"/>
    </source>
</evidence>
<dbReference type="AlphaFoldDB" id="A0A151WSE7"/>
<sequence length="169" mass="20136">GKREKELERERMDESVGAGDEEDGGERRRRRPVEGRRRRRRRNEERRRGKRFGDDSRERREGNSWRNVSFNQPSDALHTPARLRRRWIARSDGRGGGGLRGRVEGQRRNGANWSAMNERGRKSKQERERQTGFLRDGETKKGIQLEKRRNEFMRKEDGEYIGIEITECR</sequence>
<feature type="compositionally biased region" description="Basic and acidic residues" evidence="1">
    <location>
        <begin position="1"/>
        <end position="14"/>
    </location>
</feature>
<feature type="compositionally biased region" description="Basic and acidic residues" evidence="1">
    <location>
        <begin position="42"/>
        <end position="63"/>
    </location>
</feature>
<dbReference type="EMBL" id="KQ982769">
    <property type="protein sequence ID" value="KYQ50842.1"/>
    <property type="molecule type" value="Genomic_DNA"/>
</dbReference>
<evidence type="ECO:0000313" key="2">
    <source>
        <dbReference type="EMBL" id="KYQ50842.1"/>
    </source>
</evidence>
<accession>A0A151WSE7</accession>
<feature type="compositionally biased region" description="Basic and acidic residues" evidence="1">
    <location>
        <begin position="118"/>
        <end position="142"/>
    </location>
</feature>
<dbReference type="Proteomes" id="UP000075809">
    <property type="component" value="Unassembled WGS sequence"/>
</dbReference>
<gene>
    <name evidence="2" type="ORF">ALC60_09981</name>
</gene>
<keyword evidence="3" id="KW-1185">Reference proteome</keyword>
<name>A0A151WSE7_9HYME</name>
<feature type="non-terminal residue" evidence="2">
    <location>
        <position position="1"/>
    </location>
</feature>
<proteinExistence type="predicted"/>